<reference evidence="1 2" key="1">
    <citation type="journal article" date="2016" name="Genom Data">
        <title>Complete genome sequence of a giant Vibrio phage ValKK3 infecting Vibrio alginolyticus.</title>
        <authorList>
            <person name="Lal T.M."/>
            <person name="Sano M."/>
            <person name="Hatai K."/>
            <person name="Ransangan J."/>
        </authorList>
    </citation>
    <scope>NUCLEOTIDE SEQUENCE [LARGE SCALE GENOMIC DNA]</scope>
</reference>
<dbReference type="Proteomes" id="UP000202888">
    <property type="component" value="Segment"/>
</dbReference>
<protein>
    <submittedName>
        <fullName evidence="1">Uncharacterized protein</fullName>
    </submittedName>
</protein>
<dbReference type="RefSeq" id="YP_009201233.1">
    <property type="nucleotide sequence ID" value="NC_028829.1"/>
</dbReference>
<dbReference type="EMBL" id="KP671755">
    <property type="protein sequence ID" value="AJT60971.1"/>
    <property type="molecule type" value="Genomic_DNA"/>
</dbReference>
<name>A0A0D4DAU4_9CAUD</name>
<dbReference type="GeneID" id="26628456"/>
<evidence type="ECO:0000313" key="2">
    <source>
        <dbReference type="Proteomes" id="UP000202888"/>
    </source>
</evidence>
<proteinExistence type="predicted"/>
<evidence type="ECO:0000313" key="1">
    <source>
        <dbReference type="EMBL" id="AJT60971.1"/>
    </source>
</evidence>
<dbReference type="OrthoDB" id="18478at10239"/>
<keyword evidence="2" id="KW-1185">Reference proteome</keyword>
<dbReference type="KEGG" id="vg:26628456"/>
<sequence length="129" mass="14632">MNDNLRLIEVSATGYYSNATAAHTCWVTAEFVEKYEDAICAFSFSFSDLDGKHSETEAEVCIHEEQRDMALAWSESQGEDWSITEIMFDHEAFESDDIEEMISLNEDMNNTIEVKTQTVITIGTETIIV</sequence>
<accession>A0A0D4DAU4</accession>
<organism evidence="1 2">
    <name type="scientific">Vibrio phage ValKK3</name>
    <dbReference type="NCBI Taxonomy" id="1610855"/>
    <lineage>
        <taxon>Viruses</taxon>
        <taxon>Duplodnaviria</taxon>
        <taxon>Heunggongvirae</taxon>
        <taxon>Uroviricota</taxon>
        <taxon>Caudoviricetes</taxon>
        <taxon>Pantevenvirales</taxon>
        <taxon>Straboviridae</taxon>
        <taxon>Schizotequatrovirus</taxon>
        <taxon>Schizotequatrovirus valkk3</taxon>
    </lineage>
</organism>